<evidence type="ECO:0008006" key="3">
    <source>
        <dbReference type="Google" id="ProtNLM"/>
    </source>
</evidence>
<evidence type="ECO:0000313" key="2">
    <source>
        <dbReference type="Proteomes" id="UP000230914"/>
    </source>
</evidence>
<dbReference type="Gene3D" id="3.40.50.300">
    <property type="entry name" value="P-loop containing nucleotide triphosphate hydrolases"/>
    <property type="match status" value="1"/>
</dbReference>
<gene>
    <name evidence="1" type="ORF">CSA55_00550</name>
</gene>
<sequence>MAPSVWDAVLGQSEAVERLRQAASDPVHAYLFVGPPGSTKDQAARAFAGVVISGHDAPDDRDNDLVMRGEHPDVKEIVRTGAAISADQAREVVSAAALAPIEGDRKVMILHEFHLLRPEGAAILLKTIEEPPASTVFVILADLVPQELITISSRCARIDFRAIADEEIAQQLERDGIAPDMAAEAARAASGNLDRARVLAIDVHLADRRRAFAEVPSRLDGTGSRVMALVGELTAAIDSAAESMSERHVDELAELGDEGRGRKSVVERQRRELRRHRHDELVAGLATIAGVYRDAIVAGTVTDIDEADAAVSRLHQAIEALIRNPNEDLLLQSLLWSLPPLSATKSR</sequence>
<dbReference type="EMBL" id="PDSL01000013">
    <property type="protein sequence ID" value="PIE34580.1"/>
    <property type="molecule type" value="Genomic_DNA"/>
</dbReference>
<dbReference type="SUPFAM" id="SSF52540">
    <property type="entry name" value="P-loop containing nucleoside triphosphate hydrolases"/>
    <property type="match status" value="1"/>
</dbReference>
<dbReference type="GO" id="GO:0006261">
    <property type="term" value="P:DNA-templated DNA replication"/>
    <property type="evidence" value="ECO:0007669"/>
    <property type="project" value="TreeGrafter"/>
</dbReference>
<organism evidence="1 2">
    <name type="scientific">Ilumatobacter coccineus</name>
    <dbReference type="NCBI Taxonomy" id="467094"/>
    <lineage>
        <taxon>Bacteria</taxon>
        <taxon>Bacillati</taxon>
        <taxon>Actinomycetota</taxon>
        <taxon>Acidimicrobiia</taxon>
        <taxon>Acidimicrobiales</taxon>
        <taxon>Ilumatobacteraceae</taxon>
        <taxon>Ilumatobacter</taxon>
    </lineage>
</organism>
<dbReference type="AlphaFoldDB" id="A0A2G6KGR3"/>
<proteinExistence type="predicted"/>
<dbReference type="Pfam" id="PF13177">
    <property type="entry name" value="DNA_pol3_delta2"/>
    <property type="match status" value="1"/>
</dbReference>
<dbReference type="InterPro" id="IPR027417">
    <property type="entry name" value="P-loop_NTPase"/>
</dbReference>
<name>A0A2G6KGR3_9ACTN</name>
<dbReference type="InterPro" id="IPR050238">
    <property type="entry name" value="DNA_Rep/Repair_Clamp_Loader"/>
</dbReference>
<dbReference type="PANTHER" id="PTHR11669:SF8">
    <property type="entry name" value="DNA POLYMERASE III SUBUNIT DELTA"/>
    <property type="match status" value="1"/>
</dbReference>
<accession>A0A2G6KGR3</accession>
<evidence type="ECO:0000313" key="1">
    <source>
        <dbReference type="EMBL" id="PIE34580.1"/>
    </source>
</evidence>
<dbReference type="PANTHER" id="PTHR11669">
    <property type="entry name" value="REPLICATION FACTOR C / DNA POLYMERASE III GAMMA-TAU SUBUNIT"/>
    <property type="match status" value="1"/>
</dbReference>
<reference evidence="1 2" key="1">
    <citation type="submission" date="2017-10" db="EMBL/GenBank/DDBJ databases">
        <title>Novel microbial diversity and functional potential in the marine mammal oral microbiome.</title>
        <authorList>
            <person name="Dudek N.K."/>
            <person name="Sun C.L."/>
            <person name="Burstein D."/>
            <person name="Kantor R.S."/>
            <person name="Aliaga Goltsman D.S."/>
            <person name="Bik E.M."/>
            <person name="Thomas B.C."/>
            <person name="Banfield J.F."/>
            <person name="Relman D.A."/>
        </authorList>
    </citation>
    <scope>NUCLEOTIDE SEQUENCE [LARGE SCALE GENOMIC DNA]</scope>
    <source>
        <strain evidence="1">DOLJORAL78_61_10</strain>
    </source>
</reference>
<protein>
    <recommendedName>
        <fullName evidence="3">DNA-directed DNA polymerase</fullName>
    </recommendedName>
</protein>
<dbReference type="Proteomes" id="UP000230914">
    <property type="component" value="Unassembled WGS sequence"/>
</dbReference>
<comment type="caution">
    <text evidence="1">The sequence shown here is derived from an EMBL/GenBank/DDBJ whole genome shotgun (WGS) entry which is preliminary data.</text>
</comment>